<evidence type="ECO:0000256" key="1">
    <source>
        <dbReference type="ARBA" id="ARBA00022729"/>
    </source>
</evidence>
<accession>A0A3M7R1U3</accession>
<evidence type="ECO:0000313" key="4">
    <source>
        <dbReference type="EMBL" id="RNA17205.1"/>
    </source>
</evidence>
<dbReference type="Proteomes" id="UP000276133">
    <property type="component" value="Unassembled WGS sequence"/>
</dbReference>
<dbReference type="OrthoDB" id="289247at2759"/>
<gene>
    <name evidence="4" type="ORF">BpHYR1_024656</name>
</gene>
<keyword evidence="3" id="KW-0106">Calcium</keyword>
<keyword evidence="1" id="KW-0732">Signal</keyword>
<dbReference type="InterPro" id="IPR052110">
    <property type="entry name" value="MCFD2-like"/>
</dbReference>
<name>A0A3M7R1U3_BRAPC</name>
<dbReference type="PROSITE" id="PS00018">
    <property type="entry name" value="EF_HAND_1"/>
    <property type="match status" value="1"/>
</dbReference>
<reference evidence="4 5" key="1">
    <citation type="journal article" date="2018" name="Sci. Rep.">
        <title>Genomic signatures of local adaptation to the degree of environmental predictability in rotifers.</title>
        <authorList>
            <person name="Franch-Gras L."/>
            <person name="Hahn C."/>
            <person name="Garcia-Roger E.M."/>
            <person name="Carmona M.J."/>
            <person name="Serra M."/>
            <person name="Gomez A."/>
        </authorList>
    </citation>
    <scope>NUCLEOTIDE SEQUENCE [LARGE SCALE GENOMIC DNA]</scope>
    <source>
        <strain evidence="4">HYR1</strain>
    </source>
</reference>
<proteinExistence type="predicted"/>
<evidence type="ECO:0000256" key="3">
    <source>
        <dbReference type="ARBA" id="ARBA00022837"/>
    </source>
</evidence>
<organism evidence="4 5">
    <name type="scientific">Brachionus plicatilis</name>
    <name type="common">Marine rotifer</name>
    <name type="synonym">Brachionus muelleri</name>
    <dbReference type="NCBI Taxonomy" id="10195"/>
    <lineage>
        <taxon>Eukaryota</taxon>
        <taxon>Metazoa</taxon>
        <taxon>Spiralia</taxon>
        <taxon>Gnathifera</taxon>
        <taxon>Rotifera</taxon>
        <taxon>Eurotatoria</taxon>
        <taxon>Monogononta</taxon>
        <taxon>Pseudotrocha</taxon>
        <taxon>Ploima</taxon>
        <taxon>Brachionidae</taxon>
        <taxon>Brachionus</taxon>
    </lineage>
</organism>
<protein>
    <submittedName>
        <fullName evidence="4">Multiple coagulation factor deficiency 2-like protein</fullName>
    </submittedName>
</protein>
<dbReference type="PANTHER" id="PTHR23104:SF1">
    <property type="entry name" value="EF-HAND DOMAIN-CONTAINING PROTEIN"/>
    <property type="match status" value="1"/>
</dbReference>
<dbReference type="PANTHER" id="PTHR23104">
    <property type="entry name" value="MULTIPLE COAGULATION FACTOR DEFICIENCY PROTEIN 2 NEURAL STEM CELL DERIVED NEURONAL SURVIVAL PROTEIN"/>
    <property type="match status" value="1"/>
</dbReference>
<dbReference type="InterPro" id="IPR018247">
    <property type="entry name" value="EF_Hand_1_Ca_BS"/>
</dbReference>
<evidence type="ECO:0000313" key="5">
    <source>
        <dbReference type="Proteomes" id="UP000276133"/>
    </source>
</evidence>
<dbReference type="EMBL" id="REGN01004502">
    <property type="protein sequence ID" value="RNA17205.1"/>
    <property type="molecule type" value="Genomic_DNA"/>
</dbReference>
<dbReference type="AlphaFoldDB" id="A0A3M7R1U3"/>
<dbReference type="InterPro" id="IPR011992">
    <property type="entry name" value="EF-hand-dom_pair"/>
</dbReference>
<keyword evidence="5" id="KW-1185">Reference proteome</keyword>
<dbReference type="SUPFAM" id="SSF47473">
    <property type="entry name" value="EF-hand"/>
    <property type="match status" value="1"/>
</dbReference>
<evidence type="ECO:0000256" key="2">
    <source>
        <dbReference type="ARBA" id="ARBA00022737"/>
    </source>
</evidence>
<keyword evidence="2" id="KW-0677">Repeat</keyword>
<comment type="caution">
    <text evidence="4">The sequence shown here is derived from an EMBL/GenBank/DDBJ whole genome shotgun (WGS) entry which is preliminary data.</text>
</comment>
<dbReference type="STRING" id="10195.A0A3M7R1U3"/>
<sequence length="129" mass="15539">MAQDINHVAEHLKEKIDLKKELSTEEIEFFYFMEHDFNNDSRLDGLEILSAIKHSDFAKDLKIDSQSMNRDKMREAFDMEIKYYTDIIDEILKEDDFNNDGYLSYIEYSLARRRDEIEDEKERIKKSKV</sequence>
<dbReference type="Gene3D" id="1.10.238.10">
    <property type="entry name" value="EF-hand"/>
    <property type="match status" value="1"/>
</dbReference>